<accession>A0AA89CAN1</accession>
<evidence type="ECO:0000259" key="7">
    <source>
        <dbReference type="Pfam" id="PF02932"/>
    </source>
</evidence>
<keyword evidence="3 5" id="KW-1133">Transmembrane helix</keyword>
<comment type="subcellular location">
    <subcellularLocation>
        <location evidence="1">Membrane</location>
        <topology evidence="1">Multi-pass membrane protein</topology>
    </subcellularLocation>
</comment>
<evidence type="ECO:0000256" key="4">
    <source>
        <dbReference type="ARBA" id="ARBA00023136"/>
    </source>
</evidence>
<evidence type="ECO:0000313" key="9">
    <source>
        <dbReference type="Proteomes" id="UP001186944"/>
    </source>
</evidence>
<evidence type="ECO:0000259" key="6">
    <source>
        <dbReference type="Pfam" id="PF02931"/>
    </source>
</evidence>
<dbReference type="InterPro" id="IPR006202">
    <property type="entry name" value="Neur_chan_lig-bd"/>
</dbReference>
<feature type="domain" description="Neurotransmitter-gated ion-channel ligand-binding" evidence="6">
    <location>
        <begin position="27"/>
        <end position="164"/>
    </location>
</feature>
<dbReference type="InterPro" id="IPR006029">
    <property type="entry name" value="Neurotrans-gated_channel_TM"/>
</dbReference>
<dbReference type="Gene3D" id="2.70.170.10">
    <property type="entry name" value="Neurotransmitter-gated ion-channel ligand-binding domain"/>
    <property type="match status" value="1"/>
</dbReference>
<keyword evidence="9" id="KW-1185">Reference proteome</keyword>
<keyword evidence="4 5" id="KW-0472">Membrane</keyword>
<dbReference type="PANTHER" id="PTHR18945">
    <property type="entry name" value="NEUROTRANSMITTER GATED ION CHANNEL"/>
    <property type="match status" value="1"/>
</dbReference>
<dbReference type="CDD" id="cd18989">
    <property type="entry name" value="LGIC_ECD_cation"/>
    <property type="match status" value="1"/>
</dbReference>
<dbReference type="InterPro" id="IPR036719">
    <property type="entry name" value="Neuro-gated_channel_TM_sf"/>
</dbReference>
<dbReference type="SUPFAM" id="SSF63712">
    <property type="entry name" value="Nicotinic receptor ligand binding domain-like"/>
    <property type="match status" value="1"/>
</dbReference>
<proteinExistence type="predicted"/>
<evidence type="ECO:0008006" key="10">
    <source>
        <dbReference type="Google" id="ProtNLM"/>
    </source>
</evidence>
<dbReference type="InterPro" id="IPR006201">
    <property type="entry name" value="Neur_channel"/>
</dbReference>
<evidence type="ECO:0000256" key="1">
    <source>
        <dbReference type="ARBA" id="ARBA00004141"/>
    </source>
</evidence>
<feature type="transmembrane region" description="Helical" evidence="5">
    <location>
        <begin position="6"/>
        <end position="23"/>
    </location>
</feature>
<dbReference type="GO" id="GO:0004888">
    <property type="term" value="F:transmembrane signaling receptor activity"/>
    <property type="evidence" value="ECO:0007669"/>
    <property type="project" value="InterPro"/>
</dbReference>
<feature type="transmembrane region" description="Helical" evidence="5">
    <location>
        <begin position="177"/>
        <end position="202"/>
    </location>
</feature>
<protein>
    <recommendedName>
        <fullName evidence="10">Neurotransmitter-gated ion-channel ligand-binding domain-containing protein</fullName>
    </recommendedName>
</protein>
<dbReference type="EMBL" id="VSWD01000002">
    <property type="protein sequence ID" value="KAK3107149.1"/>
    <property type="molecule type" value="Genomic_DNA"/>
</dbReference>
<dbReference type="Proteomes" id="UP001186944">
    <property type="component" value="Unassembled WGS sequence"/>
</dbReference>
<dbReference type="CDD" id="cd19051">
    <property type="entry name" value="LGIC_TM_cation"/>
    <property type="match status" value="1"/>
</dbReference>
<dbReference type="InterPro" id="IPR036734">
    <property type="entry name" value="Neur_chan_lig-bd_sf"/>
</dbReference>
<feature type="domain" description="Neurotransmitter-gated ion-channel transmembrane" evidence="7">
    <location>
        <begin position="183"/>
        <end position="234"/>
    </location>
</feature>
<name>A0AA89CAN1_PINIB</name>
<gene>
    <name evidence="8" type="ORF">FSP39_008161</name>
</gene>
<keyword evidence="2 5" id="KW-0812">Transmembrane</keyword>
<dbReference type="InterPro" id="IPR038050">
    <property type="entry name" value="Neuro_actylchol_rec"/>
</dbReference>
<dbReference type="AlphaFoldDB" id="A0AA89CAN1"/>
<dbReference type="Gene3D" id="1.20.58.390">
    <property type="entry name" value="Neurotransmitter-gated ion-channel transmembrane domain"/>
    <property type="match status" value="1"/>
</dbReference>
<evidence type="ECO:0000256" key="3">
    <source>
        <dbReference type="ARBA" id="ARBA00022989"/>
    </source>
</evidence>
<dbReference type="Pfam" id="PF02931">
    <property type="entry name" value="Neur_chan_LBD"/>
    <property type="match status" value="1"/>
</dbReference>
<reference evidence="8" key="1">
    <citation type="submission" date="2019-08" db="EMBL/GenBank/DDBJ databases">
        <title>The improved chromosome-level genome for the pearl oyster Pinctada fucata martensii using PacBio sequencing and Hi-C.</title>
        <authorList>
            <person name="Zheng Z."/>
        </authorList>
    </citation>
    <scope>NUCLEOTIDE SEQUENCE</scope>
    <source>
        <strain evidence="8">ZZ-2019</strain>
        <tissue evidence="8">Adductor muscle</tissue>
    </source>
</reference>
<dbReference type="SUPFAM" id="SSF90112">
    <property type="entry name" value="Neurotransmitter-gated ion-channel transmembrane pore"/>
    <property type="match status" value="1"/>
</dbReference>
<organism evidence="8 9">
    <name type="scientific">Pinctada imbricata</name>
    <name type="common">Atlantic pearl-oyster</name>
    <name type="synonym">Pinctada martensii</name>
    <dbReference type="NCBI Taxonomy" id="66713"/>
    <lineage>
        <taxon>Eukaryota</taxon>
        <taxon>Metazoa</taxon>
        <taxon>Spiralia</taxon>
        <taxon>Lophotrochozoa</taxon>
        <taxon>Mollusca</taxon>
        <taxon>Bivalvia</taxon>
        <taxon>Autobranchia</taxon>
        <taxon>Pteriomorphia</taxon>
        <taxon>Pterioida</taxon>
        <taxon>Pterioidea</taxon>
        <taxon>Pteriidae</taxon>
        <taxon>Pinctada</taxon>
    </lineage>
</organism>
<dbReference type="GO" id="GO:0016020">
    <property type="term" value="C:membrane"/>
    <property type="evidence" value="ECO:0007669"/>
    <property type="project" value="UniProtKB-SubCell"/>
</dbReference>
<evidence type="ECO:0000313" key="8">
    <source>
        <dbReference type="EMBL" id="KAK3107149.1"/>
    </source>
</evidence>
<sequence length="246" mass="28297">MGDWYFGTLLLYMIFTYTHGYSYHDHSRLNHDLLQNYDPRVRGSLNSSETSHIGVEFYLTSILDYEEISGKFTFVGYFVFTWFDERLKWNTSDYNGINMTRLYQSEVWHPSIAPTSSAREMRSFGNEWMLISFLSSGQGFWGPGDIFSSVCHADVTKYPFDIQHKIKLVLTIQRESTFYVVGLILPITLLTMLNLLVFLLPVESGERISYSITVLLAMTVFLTIASDNLPPTSKPGLPLLCIKLLY</sequence>
<comment type="caution">
    <text evidence="8">The sequence shown here is derived from an EMBL/GenBank/DDBJ whole genome shotgun (WGS) entry which is preliminary data.</text>
</comment>
<evidence type="ECO:0000256" key="5">
    <source>
        <dbReference type="SAM" id="Phobius"/>
    </source>
</evidence>
<dbReference type="GO" id="GO:0005230">
    <property type="term" value="F:extracellular ligand-gated monoatomic ion channel activity"/>
    <property type="evidence" value="ECO:0007669"/>
    <property type="project" value="InterPro"/>
</dbReference>
<feature type="transmembrane region" description="Helical" evidence="5">
    <location>
        <begin position="208"/>
        <end position="225"/>
    </location>
</feature>
<dbReference type="Pfam" id="PF02932">
    <property type="entry name" value="Neur_chan_memb"/>
    <property type="match status" value="1"/>
</dbReference>
<evidence type="ECO:0000256" key="2">
    <source>
        <dbReference type="ARBA" id="ARBA00022692"/>
    </source>
</evidence>